<gene>
    <name evidence="14" type="ORF">EPUL_001663</name>
</gene>
<evidence type="ECO:0000256" key="6">
    <source>
        <dbReference type="ARBA" id="ARBA00022853"/>
    </source>
</evidence>
<feature type="binding site" evidence="9">
    <location>
        <position position="676"/>
    </location>
    <ligand>
        <name>Zn(2+)</name>
        <dbReference type="ChEBI" id="CHEBI:29105"/>
        <label>2</label>
    </ligand>
</feature>
<feature type="binding site" evidence="9">
    <location>
        <position position="658"/>
    </location>
    <ligand>
        <name>Zn(2+)</name>
        <dbReference type="ChEBI" id="CHEBI:29105"/>
        <label>1</label>
    </ligand>
</feature>
<dbReference type="EMBL" id="PEDP01000118">
    <property type="protein sequence ID" value="POS87492.1"/>
    <property type="molecule type" value="Genomic_DNA"/>
</dbReference>
<feature type="binding site" evidence="9">
    <location>
        <position position="673"/>
    </location>
    <ligand>
        <name>Zn(2+)</name>
        <dbReference type="ChEBI" id="CHEBI:29105"/>
        <label>2</label>
    </ligand>
</feature>
<protein>
    <recommendedName>
        <fullName evidence="11">Chromatin modification-related protein</fullName>
    </recommendedName>
</protein>
<evidence type="ECO:0000313" key="14">
    <source>
        <dbReference type="EMBL" id="POS87492.1"/>
    </source>
</evidence>
<comment type="similarity">
    <text evidence="2 11">Belongs to the ING family.</text>
</comment>
<dbReference type="OrthoDB" id="4173905at2759"/>
<feature type="compositionally biased region" description="Polar residues" evidence="12">
    <location>
        <begin position="321"/>
        <end position="331"/>
    </location>
</feature>
<dbReference type="InterPro" id="IPR001965">
    <property type="entry name" value="Znf_PHD"/>
</dbReference>
<dbReference type="STRING" id="225359.A0A2S4PZP1"/>
<dbReference type="InterPro" id="IPR028651">
    <property type="entry name" value="ING_fam"/>
</dbReference>
<dbReference type="PANTHER" id="PTHR10333:SF42">
    <property type="entry name" value="INHIBITOR OF GROWTH PROTEIN 5"/>
    <property type="match status" value="1"/>
</dbReference>
<reference evidence="14 15" key="1">
    <citation type="submission" date="2017-10" db="EMBL/GenBank/DDBJ databases">
        <title>Development of genomic resources for the powdery mildew, Erysiphe pulchra.</title>
        <authorList>
            <person name="Wadl P.A."/>
            <person name="Mack B.M."/>
            <person name="Moore G."/>
            <person name="Beltz S.B."/>
        </authorList>
    </citation>
    <scope>NUCLEOTIDE SEQUENCE [LARGE SCALE GENOMIC DNA]</scope>
    <source>
        <strain evidence="14">Cflorida</strain>
    </source>
</reference>
<evidence type="ECO:0000256" key="3">
    <source>
        <dbReference type="ARBA" id="ARBA00022723"/>
    </source>
</evidence>
<evidence type="ECO:0000256" key="4">
    <source>
        <dbReference type="ARBA" id="ARBA00022771"/>
    </source>
</evidence>
<comment type="subcellular location">
    <subcellularLocation>
        <location evidence="1 11">Nucleus</location>
    </subcellularLocation>
</comment>
<accession>A0A2S4PZP1</accession>
<evidence type="ECO:0000256" key="1">
    <source>
        <dbReference type="ARBA" id="ARBA00004123"/>
    </source>
</evidence>
<dbReference type="Pfam" id="PF12998">
    <property type="entry name" value="ING"/>
    <property type="match status" value="1"/>
</dbReference>
<dbReference type="GO" id="GO:0006325">
    <property type="term" value="P:chromatin organization"/>
    <property type="evidence" value="ECO:0007669"/>
    <property type="project" value="UniProtKB-KW"/>
</dbReference>
<feature type="binding site" evidence="9">
    <location>
        <position position="633"/>
    </location>
    <ligand>
        <name>Zn(2+)</name>
        <dbReference type="ChEBI" id="CHEBI:29105"/>
        <label>1</label>
    </ligand>
</feature>
<dbReference type="GO" id="GO:0070210">
    <property type="term" value="C:Rpd3L-Expanded complex"/>
    <property type="evidence" value="ECO:0007669"/>
    <property type="project" value="TreeGrafter"/>
</dbReference>
<dbReference type="InterPro" id="IPR011011">
    <property type="entry name" value="Znf_FYVE_PHD"/>
</dbReference>
<dbReference type="PANTHER" id="PTHR10333">
    <property type="entry name" value="INHIBITOR OF GROWTH PROTEIN"/>
    <property type="match status" value="1"/>
</dbReference>
<evidence type="ECO:0000256" key="7">
    <source>
        <dbReference type="ARBA" id="ARBA00023242"/>
    </source>
</evidence>
<comment type="caution">
    <text evidence="14">The sequence shown here is derived from an EMBL/GenBank/DDBJ whole genome shotgun (WGS) entry which is preliminary data.</text>
</comment>
<feature type="site" description="Histone H3K4me3 binding" evidence="8">
    <location>
        <position position="645"/>
    </location>
</feature>
<evidence type="ECO:0000256" key="5">
    <source>
        <dbReference type="ARBA" id="ARBA00022833"/>
    </source>
</evidence>
<feature type="region of interest" description="Disordered" evidence="12">
    <location>
        <begin position="1"/>
        <end position="50"/>
    </location>
</feature>
<keyword evidence="15" id="KW-1185">Reference proteome</keyword>
<dbReference type="GO" id="GO:0006355">
    <property type="term" value="P:regulation of DNA-templated transcription"/>
    <property type="evidence" value="ECO:0007669"/>
    <property type="project" value="TreeGrafter"/>
</dbReference>
<sequence>MKSSKLTSADTLTGGRRSQPPRLTRNNPPRSSVLGSRSHGTKASARNAAEEAPPIEIFPAITHFADAVSALPKELIRHFTLLKEVDAKIFIPEEELMKLVSDALNTPPPPYSRHMEEQGENMLGSAQISTQSRLNNSIMKGRGSSAYTTSDNDNAWDQANFNRRKLFNKCTLSMQGMLVSLDEKNHVISTAAEALAKQLARIDDCFPFIDLEISEEARNGSKTHWAYPENRISKSNSGGPSVKEQHATNQSHTSVQIPGEDSTSKSDTRKQALVDKRKSRNQQPDSDMIDQPETKQKDKKSNGNSKARKANDTSAGVAVSITHNSTPISNSSKRRKVEKAPTNGANLERLTNSSYVNGVTAGKGRPSSPGSTPPQSESSRKRARALPTTSNGLTNRKRQIVTTTASSLSLSASPPISKNVSEIKNIDKKSPPPSNNGRPTTGRCRQSSVQSTSEKKSVSPSKGKSHVHSTPDRKNIAAAAEISRRDSESSMKRTCSTVGSQDLYEKFEKTESKTTGVTNLSSKGNILVQRESSETDRDSLLDLQSSTFTTTKSGRASKPSTPSSSLFPDIARSRAFRTPQEIVNSRRSHKKGAGIISHLAATQNTDIDNAEKKRNKEDEDIDLDADEPRYCLCNNVSYGEMVACDSKGCKREWFHLACVGLKTAPKGDATWYCEDCKEATKGKRSNNNR</sequence>
<feature type="site" description="Histone H3K4me3 binding" evidence="8">
    <location>
        <position position="653"/>
    </location>
</feature>
<feature type="compositionally biased region" description="Polar residues" evidence="12">
    <location>
        <begin position="435"/>
        <end position="462"/>
    </location>
</feature>
<feature type="binding site" evidence="9">
    <location>
        <position position="644"/>
    </location>
    <ligand>
        <name>Zn(2+)</name>
        <dbReference type="ChEBI" id="CHEBI:29105"/>
        <label>2</label>
    </ligand>
</feature>
<feature type="compositionally biased region" description="Basic and acidic residues" evidence="12">
    <location>
        <begin position="292"/>
        <end position="301"/>
    </location>
</feature>
<comment type="function">
    <text evidence="11">Component of an histone acetyltransferase complex.</text>
</comment>
<feature type="region of interest" description="Disordered" evidence="12">
    <location>
        <begin position="220"/>
        <end position="498"/>
    </location>
</feature>
<evidence type="ECO:0000259" key="13">
    <source>
        <dbReference type="PROSITE" id="PS50016"/>
    </source>
</evidence>
<organism evidence="14 15">
    <name type="scientific">Erysiphe pulchra</name>
    <dbReference type="NCBI Taxonomy" id="225359"/>
    <lineage>
        <taxon>Eukaryota</taxon>
        <taxon>Fungi</taxon>
        <taxon>Dikarya</taxon>
        <taxon>Ascomycota</taxon>
        <taxon>Pezizomycotina</taxon>
        <taxon>Leotiomycetes</taxon>
        <taxon>Erysiphales</taxon>
        <taxon>Erysiphaceae</taxon>
        <taxon>Erysiphe</taxon>
    </lineage>
</organism>
<evidence type="ECO:0000256" key="10">
    <source>
        <dbReference type="PROSITE-ProRule" id="PRU00146"/>
    </source>
</evidence>
<feature type="site" description="Histone H3K4me3 binding" evidence="8">
    <location>
        <position position="630"/>
    </location>
</feature>
<keyword evidence="3 9" id="KW-0479">Metal-binding</keyword>
<dbReference type="InterPro" id="IPR019787">
    <property type="entry name" value="Znf_PHD-finger"/>
</dbReference>
<feature type="binding site" evidence="9">
    <location>
        <position position="655"/>
    </location>
    <ligand>
        <name>Zn(2+)</name>
        <dbReference type="ChEBI" id="CHEBI:29105"/>
        <label>1</label>
    </ligand>
</feature>
<dbReference type="AlphaFoldDB" id="A0A2S4PZP1"/>
<feature type="compositionally biased region" description="Polar residues" evidence="12">
    <location>
        <begin position="343"/>
        <end position="357"/>
    </location>
</feature>
<evidence type="ECO:0000256" key="11">
    <source>
        <dbReference type="RuleBase" id="RU361213"/>
    </source>
</evidence>
<dbReference type="InterPro" id="IPR019786">
    <property type="entry name" value="Zinc_finger_PHD-type_CS"/>
</dbReference>
<keyword evidence="4 10" id="KW-0863">Zinc-finger</keyword>
<evidence type="ECO:0000313" key="15">
    <source>
        <dbReference type="Proteomes" id="UP000237438"/>
    </source>
</evidence>
<feature type="site" description="Histone H3K4me3 binding" evidence="8">
    <location>
        <position position="641"/>
    </location>
</feature>
<feature type="compositionally biased region" description="Polar residues" evidence="12">
    <location>
        <begin position="542"/>
        <end position="566"/>
    </location>
</feature>
<feature type="compositionally biased region" description="Polar residues" evidence="12">
    <location>
        <begin position="368"/>
        <end position="377"/>
    </location>
</feature>
<dbReference type="PROSITE" id="PS50016">
    <property type="entry name" value="ZF_PHD_2"/>
    <property type="match status" value="1"/>
</dbReference>
<feature type="domain" description="PHD-type" evidence="13">
    <location>
        <begin position="628"/>
        <end position="679"/>
    </location>
</feature>
<dbReference type="InterPro" id="IPR013083">
    <property type="entry name" value="Znf_RING/FYVE/PHD"/>
</dbReference>
<evidence type="ECO:0000256" key="9">
    <source>
        <dbReference type="PIRSR" id="PIRSR628651-51"/>
    </source>
</evidence>
<keyword evidence="6 11" id="KW-0156">Chromatin regulator</keyword>
<dbReference type="GO" id="GO:0008270">
    <property type="term" value="F:zinc ion binding"/>
    <property type="evidence" value="ECO:0007669"/>
    <property type="project" value="UniProtKB-KW"/>
</dbReference>
<name>A0A2S4PZP1_9PEZI</name>
<dbReference type="SMART" id="SM00249">
    <property type="entry name" value="PHD"/>
    <property type="match status" value="1"/>
</dbReference>
<keyword evidence="5 9" id="KW-0862">Zinc</keyword>
<dbReference type="SMART" id="SM01408">
    <property type="entry name" value="ING"/>
    <property type="match status" value="1"/>
</dbReference>
<feature type="compositionally biased region" description="Polar residues" evidence="12">
    <location>
        <begin position="24"/>
        <end position="35"/>
    </location>
</feature>
<feature type="compositionally biased region" description="Polar residues" evidence="12">
    <location>
        <begin position="1"/>
        <end position="11"/>
    </location>
</feature>
<dbReference type="Proteomes" id="UP000237438">
    <property type="component" value="Unassembled WGS sequence"/>
</dbReference>
<evidence type="ECO:0000256" key="12">
    <source>
        <dbReference type="SAM" id="MobiDB-lite"/>
    </source>
</evidence>
<comment type="domain">
    <text evidence="11">The PHD-type zinc finger mediates the binding to H3K4me3.</text>
</comment>
<keyword evidence="7 11" id="KW-0539">Nucleus</keyword>
<dbReference type="InterPro" id="IPR024610">
    <property type="entry name" value="ING_N_histone-binding"/>
</dbReference>
<evidence type="ECO:0000256" key="8">
    <source>
        <dbReference type="PIRSR" id="PIRSR628651-50"/>
    </source>
</evidence>
<feature type="compositionally biased region" description="Basic and acidic residues" evidence="12">
    <location>
        <begin position="262"/>
        <end position="276"/>
    </location>
</feature>
<dbReference type="GO" id="GO:0033698">
    <property type="term" value="C:Rpd3L complex"/>
    <property type="evidence" value="ECO:0007669"/>
    <property type="project" value="TreeGrafter"/>
</dbReference>
<feature type="compositionally biased region" description="Polar residues" evidence="12">
    <location>
        <begin position="247"/>
        <end position="256"/>
    </location>
</feature>
<feature type="binding site" evidence="9">
    <location>
        <position position="631"/>
    </location>
    <ligand>
        <name>Zn(2+)</name>
        <dbReference type="ChEBI" id="CHEBI:29105"/>
        <label>1</label>
    </ligand>
</feature>
<dbReference type="CDD" id="cd15505">
    <property type="entry name" value="PHD_ING"/>
    <property type="match status" value="1"/>
</dbReference>
<dbReference type="SUPFAM" id="SSF57903">
    <property type="entry name" value="FYVE/PHD zinc finger"/>
    <property type="match status" value="1"/>
</dbReference>
<feature type="region of interest" description="Disordered" evidence="12">
    <location>
        <begin position="529"/>
        <end position="567"/>
    </location>
</feature>
<dbReference type="Gene3D" id="3.30.40.10">
    <property type="entry name" value="Zinc/RING finger domain, C3HC4 (zinc finger)"/>
    <property type="match status" value="1"/>
</dbReference>
<proteinExistence type="inferred from homology"/>
<comment type="subunit">
    <text evidence="11">Component of an histone acetyltransferase complex. Interacts with H3K4me3 and to a lesser extent with H3K4me2.</text>
</comment>
<feature type="compositionally biased region" description="Basic and acidic residues" evidence="12">
    <location>
        <begin position="531"/>
        <end position="540"/>
    </location>
</feature>
<feature type="compositionally biased region" description="Basic and acidic residues" evidence="12">
    <location>
        <begin position="482"/>
        <end position="491"/>
    </location>
</feature>
<feature type="compositionally biased region" description="Low complexity" evidence="12">
    <location>
        <begin position="402"/>
        <end position="413"/>
    </location>
</feature>
<dbReference type="PROSITE" id="PS01359">
    <property type="entry name" value="ZF_PHD_1"/>
    <property type="match status" value="1"/>
</dbReference>
<feature type="binding site" evidence="9">
    <location>
        <position position="649"/>
    </location>
    <ligand>
        <name>Zn(2+)</name>
        <dbReference type="ChEBI" id="CHEBI:29105"/>
        <label>2</label>
    </ligand>
</feature>
<evidence type="ECO:0000256" key="2">
    <source>
        <dbReference type="ARBA" id="ARBA00010210"/>
    </source>
</evidence>